<feature type="binding site" evidence="12">
    <location>
        <position position="300"/>
    </location>
    <ligand>
        <name>Mg(2+)</name>
        <dbReference type="ChEBI" id="CHEBI:18420"/>
    </ligand>
</feature>
<evidence type="ECO:0000313" key="14">
    <source>
        <dbReference type="EMBL" id="KFN41979.1"/>
    </source>
</evidence>
<comment type="function">
    <text evidence="13">Flavin transferase that catalyzes the transfer of the FMN moiety of FAD and its covalent binding to the hydroxyl group of a threonine residue in a target flavoprotein.</text>
</comment>
<dbReference type="InterPro" id="IPR024932">
    <property type="entry name" value="ApbE"/>
</dbReference>
<keyword evidence="15" id="KW-1185">Reference proteome</keyword>
<keyword evidence="6 11" id="KW-0479">Metal-binding</keyword>
<evidence type="ECO:0000256" key="13">
    <source>
        <dbReference type="RuleBase" id="RU363002"/>
    </source>
</evidence>
<evidence type="ECO:0000256" key="9">
    <source>
        <dbReference type="ARBA" id="ARBA00031306"/>
    </source>
</evidence>
<evidence type="ECO:0000256" key="12">
    <source>
        <dbReference type="PIRSR" id="PIRSR006268-2"/>
    </source>
</evidence>
<dbReference type="Proteomes" id="UP000029393">
    <property type="component" value="Unassembled WGS sequence"/>
</dbReference>
<evidence type="ECO:0000256" key="10">
    <source>
        <dbReference type="ARBA" id="ARBA00048540"/>
    </source>
</evidence>
<dbReference type="PATRIC" id="fig|1384056.3.peg.2364"/>
<dbReference type="PIRSF" id="PIRSF006268">
    <property type="entry name" value="ApbE"/>
    <property type="match status" value="1"/>
</dbReference>
<feature type="signal peptide" evidence="13">
    <location>
        <begin position="1"/>
        <end position="26"/>
    </location>
</feature>
<comment type="similarity">
    <text evidence="1 11 13">Belongs to the ApbE family.</text>
</comment>
<evidence type="ECO:0000256" key="11">
    <source>
        <dbReference type="PIRNR" id="PIRNR006268"/>
    </source>
</evidence>
<dbReference type="PANTHER" id="PTHR30040">
    <property type="entry name" value="THIAMINE BIOSYNTHESIS LIPOPROTEIN APBE"/>
    <property type="match status" value="1"/>
</dbReference>
<keyword evidence="8 11" id="KW-0460">Magnesium</keyword>
<feature type="binding site" evidence="12">
    <location>
        <position position="296"/>
    </location>
    <ligand>
        <name>Mg(2+)</name>
        <dbReference type="ChEBI" id="CHEBI:18420"/>
    </ligand>
</feature>
<keyword evidence="13" id="KW-0997">Cell inner membrane</keyword>
<accession>A0A091ASN6</accession>
<name>A0A091ASN6_9GAMM</name>
<dbReference type="PANTHER" id="PTHR30040:SF2">
    <property type="entry name" value="FAD:PROTEIN FMN TRANSFERASE"/>
    <property type="match status" value="1"/>
</dbReference>
<keyword evidence="7 11" id="KW-0274">FAD</keyword>
<dbReference type="RefSeq" id="WP_052575440.1">
    <property type="nucleotide sequence ID" value="NZ_AVCK01000055.1"/>
</dbReference>
<reference evidence="14 15" key="1">
    <citation type="submission" date="2013-09" db="EMBL/GenBank/DDBJ databases">
        <title>Genome sequencing of Arenimonas metalli.</title>
        <authorList>
            <person name="Chen F."/>
            <person name="Wang G."/>
        </authorList>
    </citation>
    <scope>NUCLEOTIDE SEQUENCE [LARGE SCALE GENOMIC DNA]</scope>
    <source>
        <strain evidence="14 15">CF5-1</strain>
    </source>
</reference>
<sequence length="369" mass="38678">MRRAASTSESPRRCALAALAVALALAAGCSREEPVRMERLYVFGTLADVEIRGADLAQSSAALAEVSTLLTQRQAEWHAWEPSDLTRINAALAAGGSAAAPTSVVELIARSRPLAQASEGLFDPAVGGLVAAWGFHTSTFPVLTAPPGEAWLQRWREARPRLDQVRVDGDVVSSSNPAVQLDFGAIAEGLASETILEVLARHGVRHALVSLGGDIVALGDGNGRPWRVGLQDPFGGALGSVQLDDHEALFSTGNYNKFRESPTGARWGHVLDPRTGRPARGAAAVMVLHRDPVRADAGATALFVAGPSGFERAARRLGLGCVLMVTEENEMMVTTAMAARVELLRNPVSLGPPLDLGPACDAGPPATAD</sequence>
<evidence type="ECO:0000256" key="2">
    <source>
        <dbReference type="ARBA" id="ARBA00011955"/>
    </source>
</evidence>
<evidence type="ECO:0000256" key="3">
    <source>
        <dbReference type="ARBA" id="ARBA00016337"/>
    </source>
</evidence>
<dbReference type="eggNOG" id="COG1477">
    <property type="taxonomic scope" value="Bacteria"/>
</dbReference>
<dbReference type="Gene3D" id="3.10.520.10">
    <property type="entry name" value="ApbE-like domains"/>
    <property type="match status" value="1"/>
</dbReference>
<dbReference type="PROSITE" id="PS51257">
    <property type="entry name" value="PROKAR_LIPOPROTEIN"/>
    <property type="match status" value="1"/>
</dbReference>
<keyword evidence="13" id="KW-0732">Signal</keyword>
<keyword evidence="13" id="KW-0472">Membrane</keyword>
<comment type="caution">
    <text evidence="14">The sequence shown here is derived from an EMBL/GenBank/DDBJ whole genome shotgun (WGS) entry which is preliminary data.</text>
</comment>
<dbReference type="EC" id="2.7.1.180" evidence="2 11"/>
<dbReference type="Pfam" id="PF02424">
    <property type="entry name" value="ApbE"/>
    <property type="match status" value="1"/>
</dbReference>
<dbReference type="GO" id="GO:0016740">
    <property type="term" value="F:transferase activity"/>
    <property type="evidence" value="ECO:0007669"/>
    <property type="project" value="UniProtKB-UniRule"/>
</dbReference>
<dbReference type="GO" id="GO:0005886">
    <property type="term" value="C:plasma membrane"/>
    <property type="evidence" value="ECO:0007669"/>
    <property type="project" value="UniProtKB-SubCell"/>
</dbReference>
<evidence type="ECO:0000256" key="7">
    <source>
        <dbReference type="ARBA" id="ARBA00022827"/>
    </source>
</evidence>
<keyword evidence="5 11" id="KW-0808">Transferase</keyword>
<feature type="chain" id="PRO_5005961191" description="FAD:protein FMN transferase" evidence="13">
    <location>
        <begin position="27"/>
        <end position="369"/>
    </location>
</feature>
<keyword evidence="13" id="KW-0449">Lipoprotein</keyword>
<dbReference type="STRING" id="1384056.N787_04225"/>
<comment type="cofactor">
    <cofactor evidence="12">
        <name>Mg(2+)</name>
        <dbReference type="ChEBI" id="CHEBI:18420"/>
    </cofactor>
    <cofactor evidence="12">
        <name>Mn(2+)</name>
        <dbReference type="ChEBI" id="CHEBI:29035"/>
    </cofactor>
    <text evidence="12">Magnesium. Can also use manganese.</text>
</comment>
<dbReference type="GO" id="GO:0046872">
    <property type="term" value="F:metal ion binding"/>
    <property type="evidence" value="ECO:0007669"/>
    <property type="project" value="UniProtKB-UniRule"/>
</dbReference>
<protein>
    <recommendedName>
        <fullName evidence="3 11">FAD:protein FMN transferase</fullName>
        <ecNumber evidence="2 11">2.7.1.180</ecNumber>
    </recommendedName>
    <alternativeName>
        <fullName evidence="9 11">Flavin transferase</fullName>
    </alternativeName>
</protein>
<comment type="subcellular location">
    <subcellularLocation>
        <location evidence="13">Cell inner membrane</location>
        <topology evidence="13">Lipid-anchor</topology>
        <orientation evidence="13">Periplasmic side</orientation>
    </subcellularLocation>
</comment>
<evidence type="ECO:0000313" key="15">
    <source>
        <dbReference type="Proteomes" id="UP000029393"/>
    </source>
</evidence>
<gene>
    <name evidence="14" type="ORF">N787_04225</name>
</gene>
<feature type="binding site" evidence="12">
    <location>
        <position position="185"/>
    </location>
    <ligand>
        <name>Mg(2+)</name>
        <dbReference type="ChEBI" id="CHEBI:18420"/>
    </ligand>
</feature>
<keyword evidence="4 11" id="KW-0285">Flavoprotein</keyword>
<organism evidence="14 15">
    <name type="scientific">Arenimonas metalli CF5-1</name>
    <dbReference type="NCBI Taxonomy" id="1384056"/>
    <lineage>
        <taxon>Bacteria</taxon>
        <taxon>Pseudomonadati</taxon>
        <taxon>Pseudomonadota</taxon>
        <taxon>Gammaproteobacteria</taxon>
        <taxon>Lysobacterales</taxon>
        <taxon>Lysobacteraceae</taxon>
        <taxon>Arenimonas</taxon>
    </lineage>
</organism>
<evidence type="ECO:0000256" key="1">
    <source>
        <dbReference type="ARBA" id="ARBA00008282"/>
    </source>
</evidence>
<dbReference type="InterPro" id="IPR003374">
    <property type="entry name" value="ApbE-like_sf"/>
</dbReference>
<evidence type="ECO:0000256" key="6">
    <source>
        <dbReference type="ARBA" id="ARBA00022723"/>
    </source>
</evidence>
<dbReference type="SUPFAM" id="SSF143631">
    <property type="entry name" value="ApbE-like"/>
    <property type="match status" value="1"/>
</dbReference>
<dbReference type="AlphaFoldDB" id="A0A091ASN6"/>
<comment type="catalytic activity">
    <reaction evidence="10 11 13">
        <text>L-threonyl-[protein] + FAD = FMN-L-threonyl-[protein] + AMP + H(+)</text>
        <dbReference type="Rhea" id="RHEA:36847"/>
        <dbReference type="Rhea" id="RHEA-COMP:11060"/>
        <dbReference type="Rhea" id="RHEA-COMP:11061"/>
        <dbReference type="ChEBI" id="CHEBI:15378"/>
        <dbReference type="ChEBI" id="CHEBI:30013"/>
        <dbReference type="ChEBI" id="CHEBI:57692"/>
        <dbReference type="ChEBI" id="CHEBI:74257"/>
        <dbReference type="ChEBI" id="CHEBI:456215"/>
        <dbReference type="EC" id="2.7.1.180"/>
    </reaction>
</comment>
<evidence type="ECO:0000256" key="4">
    <source>
        <dbReference type="ARBA" id="ARBA00022630"/>
    </source>
</evidence>
<proteinExistence type="inferred from homology"/>
<dbReference type="EMBL" id="AVCK01000055">
    <property type="protein sequence ID" value="KFN41979.1"/>
    <property type="molecule type" value="Genomic_DNA"/>
</dbReference>
<evidence type="ECO:0000256" key="5">
    <source>
        <dbReference type="ARBA" id="ARBA00022679"/>
    </source>
</evidence>
<dbReference type="OrthoDB" id="9778595at2"/>
<evidence type="ECO:0000256" key="8">
    <source>
        <dbReference type="ARBA" id="ARBA00022842"/>
    </source>
</evidence>
<keyword evidence="13" id="KW-1003">Cell membrane</keyword>